<accession>A0AAD9IKS3</accession>
<evidence type="ECO:0000313" key="8">
    <source>
        <dbReference type="EMBL" id="KAK2078022.1"/>
    </source>
</evidence>
<evidence type="ECO:0000313" key="9">
    <source>
        <dbReference type="Proteomes" id="UP001255856"/>
    </source>
</evidence>
<dbReference type="Gene3D" id="3.40.50.1820">
    <property type="entry name" value="alpha/beta hydrolase"/>
    <property type="match status" value="1"/>
</dbReference>
<dbReference type="InterPro" id="IPR014186">
    <property type="entry name" value="S-formylglutathione_hydrol"/>
</dbReference>
<dbReference type="InterPro" id="IPR000801">
    <property type="entry name" value="Esterase-like"/>
</dbReference>
<dbReference type="NCBIfam" id="TIGR02821">
    <property type="entry name" value="fghA_ester_D"/>
    <property type="match status" value="1"/>
</dbReference>
<dbReference type="PANTHER" id="PTHR10061">
    <property type="entry name" value="S-FORMYLGLUTATHIONE HYDROLASE"/>
    <property type="match status" value="1"/>
</dbReference>
<evidence type="ECO:0000256" key="1">
    <source>
        <dbReference type="ARBA" id="ARBA00005622"/>
    </source>
</evidence>
<dbReference type="PANTHER" id="PTHR10061:SF0">
    <property type="entry name" value="S-FORMYLGLUTATHIONE HYDROLASE"/>
    <property type="match status" value="1"/>
</dbReference>
<gene>
    <name evidence="8" type="ORF">QBZ16_003890</name>
</gene>
<sequence length="249" mass="27615">MTFSVFHPPAADKNPVPVLYYLSGLTCTDDNVMQKSGVQRIAAELGVAVIAPDTSPRGLGIEGEDESWDFGTGAGFYLNATQEKWRQYRMYDYVVKELPMLLAEFSDLDLSKASITGHSMGGHGALTIALKNPEVFKSVSAFSPIVNPCAVPWGQKAFNGYLGDDKEAWKQYDATELVKAYSGPQLAVLIDQGTGDNFYPTQLQPEAFAESAKGKLDLELRMQEGYDHSYYFISTFIEDHVRFHAKFLK</sequence>
<dbReference type="FunFam" id="3.40.50.1820:FF:000002">
    <property type="entry name" value="S-formylglutathione hydrolase"/>
    <property type="match status" value="1"/>
</dbReference>
<evidence type="ECO:0000256" key="5">
    <source>
        <dbReference type="ARBA" id="ARBA00022801"/>
    </source>
</evidence>
<dbReference type="EC" id="3.1.2.12" evidence="2 7"/>
<name>A0AAD9IKS3_PROWI</name>
<keyword evidence="9" id="KW-1185">Reference proteome</keyword>
<evidence type="ECO:0000256" key="4">
    <source>
        <dbReference type="ARBA" id="ARBA00022487"/>
    </source>
</evidence>
<reference evidence="8" key="1">
    <citation type="submission" date="2021-01" db="EMBL/GenBank/DDBJ databases">
        <authorList>
            <person name="Eckstrom K.M.E."/>
        </authorList>
    </citation>
    <scope>NUCLEOTIDE SEQUENCE</scope>
    <source>
        <strain evidence="8">UVCC 0001</strain>
    </source>
</reference>
<dbReference type="SUPFAM" id="SSF53474">
    <property type="entry name" value="alpha/beta-Hydrolases"/>
    <property type="match status" value="1"/>
</dbReference>
<feature type="active site" description="Charge relay system" evidence="6">
    <location>
        <position position="119"/>
    </location>
</feature>
<proteinExistence type="inferred from homology"/>
<dbReference type="AlphaFoldDB" id="A0AAD9IKS3"/>
<evidence type="ECO:0000256" key="6">
    <source>
        <dbReference type="PIRSR" id="PIRSR614186-1"/>
    </source>
</evidence>
<comment type="similarity">
    <text evidence="1 7">Belongs to the esterase D family.</text>
</comment>
<dbReference type="GO" id="GO:0052689">
    <property type="term" value="F:carboxylic ester hydrolase activity"/>
    <property type="evidence" value="ECO:0007669"/>
    <property type="project" value="UniProtKB-KW"/>
</dbReference>
<comment type="function">
    <text evidence="7">Serine hydrolase involved in the detoxification of formaldehyde.</text>
</comment>
<organism evidence="8 9">
    <name type="scientific">Prototheca wickerhamii</name>
    <dbReference type="NCBI Taxonomy" id="3111"/>
    <lineage>
        <taxon>Eukaryota</taxon>
        <taxon>Viridiplantae</taxon>
        <taxon>Chlorophyta</taxon>
        <taxon>core chlorophytes</taxon>
        <taxon>Trebouxiophyceae</taxon>
        <taxon>Chlorellales</taxon>
        <taxon>Chlorellaceae</taxon>
        <taxon>Prototheca</taxon>
    </lineage>
</organism>
<dbReference type="GO" id="GO:0046294">
    <property type="term" value="P:formaldehyde catabolic process"/>
    <property type="evidence" value="ECO:0007669"/>
    <property type="project" value="InterPro"/>
</dbReference>
<dbReference type="EMBL" id="JASFZW010000005">
    <property type="protein sequence ID" value="KAK2078022.1"/>
    <property type="molecule type" value="Genomic_DNA"/>
</dbReference>
<keyword evidence="7" id="KW-0963">Cytoplasm</keyword>
<feature type="active site" description="Charge relay system" evidence="6">
    <location>
        <position position="196"/>
    </location>
</feature>
<dbReference type="InterPro" id="IPR029058">
    <property type="entry name" value="AB_hydrolase_fold"/>
</dbReference>
<comment type="subcellular location">
    <subcellularLocation>
        <location evidence="7">Cytoplasm</location>
    </subcellularLocation>
</comment>
<comment type="caution">
    <text evidence="8">The sequence shown here is derived from an EMBL/GenBank/DDBJ whole genome shotgun (WGS) entry which is preliminary data.</text>
</comment>
<evidence type="ECO:0000256" key="7">
    <source>
        <dbReference type="RuleBase" id="RU363068"/>
    </source>
</evidence>
<dbReference type="Proteomes" id="UP001255856">
    <property type="component" value="Unassembled WGS sequence"/>
</dbReference>
<evidence type="ECO:0000256" key="3">
    <source>
        <dbReference type="ARBA" id="ARBA00016774"/>
    </source>
</evidence>
<dbReference type="GO" id="GO:0005829">
    <property type="term" value="C:cytosol"/>
    <property type="evidence" value="ECO:0007669"/>
    <property type="project" value="TreeGrafter"/>
</dbReference>
<dbReference type="Pfam" id="PF00756">
    <property type="entry name" value="Esterase"/>
    <property type="match status" value="1"/>
</dbReference>
<dbReference type="GO" id="GO:0018738">
    <property type="term" value="F:S-formylglutathione hydrolase activity"/>
    <property type="evidence" value="ECO:0007669"/>
    <property type="project" value="UniProtKB-EC"/>
</dbReference>
<keyword evidence="5 7" id="KW-0378">Hydrolase</keyword>
<keyword evidence="4 7" id="KW-0719">Serine esterase</keyword>
<protein>
    <recommendedName>
        <fullName evidence="3 7">S-formylglutathione hydrolase</fullName>
        <ecNumber evidence="2 7">3.1.2.12</ecNumber>
    </recommendedName>
</protein>
<feature type="active site" description="Charge relay system" evidence="6">
    <location>
        <position position="228"/>
    </location>
</feature>
<evidence type="ECO:0000256" key="2">
    <source>
        <dbReference type="ARBA" id="ARBA00012479"/>
    </source>
</evidence>
<comment type="catalytic activity">
    <reaction evidence="7">
        <text>S-formylglutathione + H2O = formate + glutathione + H(+)</text>
        <dbReference type="Rhea" id="RHEA:14961"/>
        <dbReference type="ChEBI" id="CHEBI:15377"/>
        <dbReference type="ChEBI" id="CHEBI:15378"/>
        <dbReference type="ChEBI" id="CHEBI:15740"/>
        <dbReference type="ChEBI" id="CHEBI:57688"/>
        <dbReference type="ChEBI" id="CHEBI:57925"/>
        <dbReference type="EC" id="3.1.2.12"/>
    </reaction>
</comment>